<accession>A0A6I4W8X8</accession>
<proteinExistence type="predicted"/>
<protein>
    <submittedName>
        <fullName evidence="1">Uncharacterized protein</fullName>
    </submittedName>
</protein>
<dbReference type="EMBL" id="WUTW01000002">
    <property type="protein sequence ID" value="MXQ65260.1"/>
    <property type="molecule type" value="Genomic_DNA"/>
</dbReference>
<name>A0A6I4W8X8_9ACTN</name>
<evidence type="ECO:0000313" key="1">
    <source>
        <dbReference type="EMBL" id="MXQ65260.1"/>
    </source>
</evidence>
<evidence type="ECO:0000313" key="2">
    <source>
        <dbReference type="Proteomes" id="UP000431901"/>
    </source>
</evidence>
<keyword evidence="2" id="KW-1185">Reference proteome</keyword>
<reference evidence="1 2" key="1">
    <citation type="submission" date="2019-12" db="EMBL/GenBank/DDBJ databases">
        <title>Nocardia macrotermitis sp. nov. and Nocardia aurantia sp. nov., isolated from the gut of the fungus growing-termite Macrotermes natalensis.</title>
        <authorList>
            <person name="Christine B."/>
            <person name="Rene B."/>
        </authorList>
    </citation>
    <scope>NUCLEOTIDE SEQUENCE [LARGE SCALE GENOMIC DNA]</scope>
    <source>
        <strain evidence="1 2">DSM 102126</strain>
    </source>
</reference>
<sequence>MGASAVCAGGMVFPGHAAVAGERSAAREEVCTAKTDSRSENGQSSAVWRLCLEPTATGWSHGTLEAECWHGVMVWSRNTCSVDGTYLITKDGERLEPESKPGKYHLEYTPWGPYKVWDEQPSGPANPQYSGDFSGNSGGEFTLVLADRFTFKCSGAGNYTFKVGGRFTVSGENVPFNGSVTANGC</sequence>
<gene>
    <name evidence="1" type="ORF">GQ466_14570</name>
</gene>
<comment type="caution">
    <text evidence="1">The sequence shown here is derived from an EMBL/GenBank/DDBJ whole genome shotgun (WGS) entry which is preliminary data.</text>
</comment>
<dbReference type="Proteomes" id="UP000431901">
    <property type="component" value="Unassembled WGS sequence"/>
</dbReference>
<dbReference type="RefSeq" id="WP_161103376.1">
    <property type="nucleotide sequence ID" value="NZ_JBHLYI010000010.1"/>
</dbReference>
<dbReference type="AlphaFoldDB" id="A0A6I4W8X8"/>
<organism evidence="1 2">
    <name type="scientific">Actinomadura rayongensis</name>
    <dbReference type="NCBI Taxonomy" id="1429076"/>
    <lineage>
        <taxon>Bacteria</taxon>
        <taxon>Bacillati</taxon>
        <taxon>Actinomycetota</taxon>
        <taxon>Actinomycetes</taxon>
        <taxon>Streptosporangiales</taxon>
        <taxon>Thermomonosporaceae</taxon>
        <taxon>Actinomadura</taxon>
    </lineage>
</organism>